<dbReference type="Gene3D" id="3.80.10.10">
    <property type="entry name" value="Ribonuclease Inhibitor"/>
    <property type="match status" value="1"/>
</dbReference>
<dbReference type="InterPro" id="IPR007111">
    <property type="entry name" value="NACHT_NTPase"/>
</dbReference>
<evidence type="ECO:0000256" key="6">
    <source>
        <dbReference type="ARBA" id="ARBA00022840"/>
    </source>
</evidence>
<dbReference type="InterPro" id="IPR041075">
    <property type="entry name" value="NOD1/2_WH"/>
</dbReference>
<feature type="region of interest" description="Disordered" evidence="7">
    <location>
        <begin position="107"/>
        <end position="158"/>
    </location>
</feature>
<evidence type="ECO:0000256" key="4">
    <source>
        <dbReference type="ARBA" id="ARBA00022737"/>
    </source>
</evidence>
<keyword evidence="5" id="KW-0547">Nucleotide-binding</keyword>
<feature type="region of interest" description="Disordered" evidence="7">
    <location>
        <begin position="1"/>
        <end position="92"/>
    </location>
</feature>
<dbReference type="Ensembl" id="ENSONIT00000092172.1">
    <property type="protein sequence ID" value="ENSONIP00000041718.1"/>
    <property type="gene ID" value="ENSONIG00000035038.1"/>
</dbReference>
<dbReference type="InterPro" id="IPR027417">
    <property type="entry name" value="P-loop_NTPase"/>
</dbReference>
<dbReference type="FunFam" id="3.40.50.300:FF:001524">
    <property type="entry name" value="Si:dkey-126g1.7"/>
    <property type="match status" value="1"/>
</dbReference>
<dbReference type="OMA" id="GSENCIH"/>
<keyword evidence="10" id="KW-1185">Reference proteome</keyword>
<dbReference type="AlphaFoldDB" id="A0A669C2I3"/>
<dbReference type="Pfam" id="PF05729">
    <property type="entry name" value="NACHT"/>
    <property type="match status" value="1"/>
</dbReference>
<sequence length="849" mass="96421">MDQCEDREEGVPPSKSTLCGEHESQTKAQRSQPGPPPSCVSLKSDTSKVRPFNFKGQQASAVERIWERSESPELDPSCVSFESDGSMEPPRNFKKQWILKTNKIKKMDTTEPDPSCGSLKSDQSMEHPLEKGNATGLRPMKQRRVDQESTEIPGSQSDQQHQTYLLSVFKLLEDNVITFVKNELKKIQKALIPDYPESLQSQQEDEKVLEGEDEEQTRSSREALLKIAVHILRIMKQDVLANHLQSKASIRNFQWSQSQLKSSLKNKFNCVFEGIAKAGNPTLLNQIYTELYITEGGTAEVNDEHEVRQIETASRKPDRPETTIRQEDIFKASPGRDEPIRTVLTKGVAGIGKTVLTQKYTLDWAEDKANQDIQFIFPFTFRELNVLKEEKFSLVGLVHHFFPETKEAGICSFEDFQVVFIFDGLDECRLPLDFHKTTILTDPRKSTSVDVLLINLIRGKLLPSARLWITTRPAAANQIPPYCVDMVTEIRGFTGPQKKEYFRKRFRDKEQARRIIYHIKISRSLHIMCHIPVFCWITATVLDDVLKTREGGQLPSTLTEMYIHFLVVQAKVKKVKYDGGAETDPHWSPESKKMMESLGKLAFDQLQKGNLIFYESDLTECGIDIRAASVYSGVFTQIFKEERGLYQDKVFCFIHLSVQEFLAALHVHLTFINSGVNLLQEQQTTSQKSESRQSAEKHFYQSAVNKALQSPNGHLDLFLRFLLGLSLQTSQTLLRGLLTQTGSSSQTNQETVEYIKEKLSENLSAEKSINLFHCLNELNDHSLVEEIQQSLSSGRLSTDKLSPAQWSALVFILLSSEEDLDVFDLKKYSASEEALLRLLPVVKASNKAL</sequence>
<comment type="subcellular location">
    <subcellularLocation>
        <location evidence="1">Cytoplasm</location>
    </subcellularLocation>
</comment>
<evidence type="ECO:0000256" key="3">
    <source>
        <dbReference type="ARBA" id="ARBA00022614"/>
    </source>
</evidence>
<feature type="domain" description="NACHT" evidence="8">
    <location>
        <begin position="341"/>
        <end position="475"/>
    </location>
</feature>
<dbReference type="PANTHER" id="PTHR24106">
    <property type="entry name" value="NACHT, LRR AND CARD DOMAINS-CONTAINING"/>
    <property type="match status" value="1"/>
</dbReference>
<dbReference type="Proteomes" id="UP000005207">
    <property type="component" value="Unplaced"/>
</dbReference>
<dbReference type="Pfam" id="PF17779">
    <property type="entry name" value="WHD_NOD2"/>
    <property type="match status" value="1"/>
</dbReference>
<evidence type="ECO:0000256" key="5">
    <source>
        <dbReference type="ARBA" id="ARBA00022741"/>
    </source>
</evidence>
<keyword evidence="4" id="KW-0677">Repeat</keyword>
<dbReference type="GO" id="GO:0005524">
    <property type="term" value="F:ATP binding"/>
    <property type="evidence" value="ECO:0007669"/>
    <property type="project" value="UniProtKB-KW"/>
</dbReference>
<organism evidence="9 10">
    <name type="scientific">Oreochromis niloticus</name>
    <name type="common">Nile tilapia</name>
    <name type="synonym">Tilapia nilotica</name>
    <dbReference type="NCBI Taxonomy" id="8128"/>
    <lineage>
        <taxon>Eukaryota</taxon>
        <taxon>Metazoa</taxon>
        <taxon>Chordata</taxon>
        <taxon>Craniata</taxon>
        <taxon>Vertebrata</taxon>
        <taxon>Euteleostomi</taxon>
        <taxon>Actinopterygii</taxon>
        <taxon>Neopterygii</taxon>
        <taxon>Teleostei</taxon>
        <taxon>Neoteleostei</taxon>
        <taxon>Acanthomorphata</taxon>
        <taxon>Ovalentaria</taxon>
        <taxon>Cichlomorphae</taxon>
        <taxon>Cichliformes</taxon>
        <taxon>Cichlidae</taxon>
        <taxon>African cichlids</taxon>
        <taxon>Pseudocrenilabrinae</taxon>
        <taxon>Oreochromini</taxon>
        <taxon>Oreochromis</taxon>
    </lineage>
</organism>
<keyword evidence="2" id="KW-0963">Cytoplasm</keyword>
<keyword evidence="6" id="KW-0067">ATP-binding</keyword>
<dbReference type="SMART" id="SM01288">
    <property type="entry name" value="FISNA"/>
    <property type="match status" value="1"/>
</dbReference>
<proteinExistence type="predicted"/>
<dbReference type="Pfam" id="PF14484">
    <property type="entry name" value="FISNA"/>
    <property type="match status" value="1"/>
</dbReference>
<keyword evidence="3" id="KW-0433">Leucine-rich repeat</keyword>
<evidence type="ECO:0000313" key="9">
    <source>
        <dbReference type="Ensembl" id="ENSONIP00000041718.1"/>
    </source>
</evidence>
<dbReference type="Gene3D" id="3.40.50.300">
    <property type="entry name" value="P-loop containing nucleotide triphosphate hydrolases"/>
    <property type="match status" value="1"/>
</dbReference>
<dbReference type="Pfam" id="PF17776">
    <property type="entry name" value="NLRC4_HD2"/>
    <property type="match status" value="1"/>
</dbReference>
<dbReference type="InterPro" id="IPR029495">
    <property type="entry name" value="NACHT-assoc"/>
</dbReference>
<name>A0A669C2I3_ORENI</name>
<evidence type="ECO:0000256" key="2">
    <source>
        <dbReference type="ARBA" id="ARBA00022490"/>
    </source>
</evidence>
<dbReference type="PROSITE" id="PS50837">
    <property type="entry name" value="NACHT"/>
    <property type="match status" value="1"/>
</dbReference>
<dbReference type="InterPro" id="IPR051261">
    <property type="entry name" value="NLR"/>
</dbReference>
<reference evidence="9" key="1">
    <citation type="submission" date="2025-05" db="UniProtKB">
        <authorList>
            <consortium name="Ensembl"/>
        </authorList>
    </citation>
    <scope>IDENTIFICATION</scope>
</reference>
<evidence type="ECO:0000256" key="1">
    <source>
        <dbReference type="ARBA" id="ARBA00004496"/>
    </source>
</evidence>
<dbReference type="Ensembl" id="ENSONIT00000075572.1">
    <property type="protein sequence ID" value="ENSONIP00000062057.1"/>
    <property type="gene ID" value="ENSONIG00000035038.1"/>
</dbReference>
<dbReference type="InterPro" id="IPR041267">
    <property type="entry name" value="NLRP_HD2"/>
</dbReference>
<accession>A0A669C2I3</accession>
<evidence type="ECO:0000259" key="8">
    <source>
        <dbReference type="PROSITE" id="PS50837"/>
    </source>
</evidence>
<protein>
    <recommendedName>
        <fullName evidence="8">NACHT domain-containing protein</fullName>
    </recommendedName>
</protein>
<dbReference type="GeneTree" id="ENSGT01150000286915"/>
<evidence type="ECO:0000313" key="10">
    <source>
        <dbReference type="Proteomes" id="UP000005207"/>
    </source>
</evidence>
<evidence type="ECO:0000256" key="7">
    <source>
        <dbReference type="SAM" id="MobiDB-lite"/>
    </source>
</evidence>
<dbReference type="GO" id="GO:0005737">
    <property type="term" value="C:cytoplasm"/>
    <property type="evidence" value="ECO:0007669"/>
    <property type="project" value="UniProtKB-SubCell"/>
</dbReference>
<dbReference type="InterPro" id="IPR032675">
    <property type="entry name" value="LRR_dom_sf"/>
</dbReference>